<feature type="transmembrane region" description="Helical" evidence="15">
    <location>
        <begin position="311"/>
        <end position="334"/>
    </location>
</feature>
<dbReference type="GO" id="GO:0045332">
    <property type="term" value="P:phospholipid translocation"/>
    <property type="evidence" value="ECO:0007669"/>
    <property type="project" value="TreeGrafter"/>
</dbReference>
<dbReference type="InterPro" id="IPR018303">
    <property type="entry name" value="ATPase_P-typ_P_site"/>
</dbReference>
<evidence type="ECO:0000313" key="18">
    <source>
        <dbReference type="EMBL" id="MBA0627922.1"/>
    </source>
</evidence>
<comment type="catalytic activity">
    <reaction evidence="11 15">
        <text>ATP + H2O + phospholipidSide 1 = ADP + phosphate + phospholipidSide 2.</text>
        <dbReference type="EC" id="7.6.2.1"/>
    </reaction>
</comment>
<reference evidence="18 19" key="1">
    <citation type="journal article" date="2019" name="Genome Biol. Evol.">
        <title>Insights into the evolution of the New World diploid cottons (Gossypium, subgenus Houzingenia) based on genome sequencing.</title>
        <authorList>
            <person name="Grover C.E."/>
            <person name="Arick M.A. 2nd"/>
            <person name="Thrash A."/>
            <person name="Conover J.L."/>
            <person name="Sanders W.S."/>
            <person name="Peterson D.G."/>
            <person name="Frelichowski J.E."/>
            <person name="Scheffler J.A."/>
            <person name="Scheffler B.E."/>
            <person name="Wendel J.F."/>
        </authorList>
    </citation>
    <scope>NUCLEOTIDE SEQUENCE [LARGE SCALE GENOMIC DNA]</scope>
    <source>
        <strain evidence="18">27</strain>
        <tissue evidence="18">Leaf</tissue>
    </source>
</reference>
<dbReference type="Gene3D" id="3.40.50.1000">
    <property type="entry name" value="HAD superfamily/HAD-like"/>
    <property type="match status" value="2"/>
</dbReference>
<feature type="binding site" evidence="13">
    <location>
        <position position="590"/>
    </location>
    <ligand>
        <name>ATP</name>
        <dbReference type="ChEBI" id="CHEBI:30616"/>
    </ligand>
</feature>
<evidence type="ECO:0000313" key="19">
    <source>
        <dbReference type="Proteomes" id="UP000593561"/>
    </source>
</evidence>
<feature type="binding site" evidence="13">
    <location>
        <position position="882"/>
    </location>
    <ligand>
        <name>ATP</name>
        <dbReference type="ChEBI" id="CHEBI:30616"/>
    </ligand>
</feature>
<dbReference type="SUPFAM" id="SSF81660">
    <property type="entry name" value="Metal cation-transporting ATPase, ATP-binding domain N"/>
    <property type="match status" value="1"/>
</dbReference>
<dbReference type="Proteomes" id="UP000593561">
    <property type="component" value="Unassembled WGS sequence"/>
</dbReference>
<gene>
    <name evidence="18" type="ORF">Godav_022719</name>
</gene>
<dbReference type="FunFam" id="2.70.150.10:FF:000023">
    <property type="entry name" value="Phospholipid-transporting ATPase"/>
    <property type="match status" value="1"/>
</dbReference>
<dbReference type="Pfam" id="PF16209">
    <property type="entry name" value="PhoLip_ATPase_N"/>
    <property type="match status" value="1"/>
</dbReference>
<feature type="transmembrane region" description="Helical" evidence="15">
    <location>
        <begin position="1149"/>
        <end position="1172"/>
    </location>
</feature>
<evidence type="ECO:0000256" key="9">
    <source>
        <dbReference type="ARBA" id="ARBA00022989"/>
    </source>
</evidence>
<feature type="transmembrane region" description="Helical" evidence="15">
    <location>
        <begin position="115"/>
        <end position="132"/>
    </location>
</feature>
<dbReference type="InterPro" id="IPR023299">
    <property type="entry name" value="ATPase_P-typ_cyto_dom_N"/>
</dbReference>
<dbReference type="GO" id="GO:0000287">
    <property type="term" value="F:magnesium ion binding"/>
    <property type="evidence" value="ECO:0007669"/>
    <property type="project" value="UniProtKB-UniRule"/>
</dbReference>
<evidence type="ECO:0000259" key="17">
    <source>
        <dbReference type="Pfam" id="PF16212"/>
    </source>
</evidence>
<dbReference type="InterPro" id="IPR036412">
    <property type="entry name" value="HAD-like_sf"/>
</dbReference>
<dbReference type="InterPro" id="IPR001757">
    <property type="entry name" value="P_typ_ATPase"/>
</dbReference>
<feature type="transmembrane region" description="Helical" evidence="15">
    <location>
        <begin position="1112"/>
        <end position="1129"/>
    </location>
</feature>
<feature type="transmembrane region" description="Helical" evidence="15">
    <location>
        <begin position="381"/>
        <end position="400"/>
    </location>
</feature>
<feature type="binding site" evidence="13">
    <location>
        <position position="637"/>
    </location>
    <ligand>
        <name>ATP</name>
        <dbReference type="ChEBI" id="CHEBI:30616"/>
    </ligand>
</feature>
<dbReference type="SFLD" id="SFLDS00003">
    <property type="entry name" value="Haloacid_Dehalogenase"/>
    <property type="match status" value="1"/>
</dbReference>
<feature type="transmembrane region" description="Helical" evidence="15">
    <location>
        <begin position="1042"/>
        <end position="1063"/>
    </location>
</feature>
<evidence type="ECO:0000256" key="7">
    <source>
        <dbReference type="ARBA" id="ARBA00022842"/>
    </source>
</evidence>
<feature type="binding site" evidence="13">
    <location>
        <position position="775"/>
    </location>
    <ligand>
        <name>ATP</name>
        <dbReference type="ChEBI" id="CHEBI:30616"/>
    </ligand>
</feature>
<feature type="active site" description="4-aspartylphosphate intermediate" evidence="12">
    <location>
        <position position="446"/>
    </location>
</feature>
<evidence type="ECO:0000256" key="8">
    <source>
        <dbReference type="ARBA" id="ARBA00022967"/>
    </source>
</evidence>
<dbReference type="SUPFAM" id="SSF56784">
    <property type="entry name" value="HAD-like"/>
    <property type="match status" value="1"/>
</dbReference>
<feature type="binding site" evidence="13">
    <location>
        <position position="776"/>
    </location>
    <ligand>
        <name>ATP</name>
        <dbReference type="ChEBI" id="CHEBI:30616"/>
    </ligand>
</feature>
<feature type="binding site" evidence="14">
    <location>
        <position position="906"/>
    </location>
    <ligand>
        <name>Mg(2+)</name>
        <dbReference type="ChEBI" id="CHEBI:18420"/>
    </ligand>
</feature>
<feature type="binding site" evidence="14">
    <location>
        <position position="902"/>
    </location>
    <ligand>
        <name>Mg(2+)</name>
        <dbReference type="ChEBI" id="CHEBI:18420"/>
    </ligand>
</feature>
<dbReference type="Gene3D" id="2.70.150.10">
    <property type="entry name" value="Calcium-transporting ATPase, cytoplasmic transduction domain A"/>
    <property type="match status" value="1"/>
</dbReference>
<feature type="binding site" evidence="14">
    <location>
        <position position="446"/>
    </location>
    <ligand>
        <name>Mg(2+)</name>
        <dbReference type="ChEBI" id="CHEBI:18420"/>
    </ligand>
</feature>
<protein>
    <recommendedName>
        <fullName evidence="15">Phospholipid-transporting ATPase</fullName>
        <ecNumber evidence="15">7.6.2.1</ecNumber>
    </recommendedName>
</protein>
<keyword evidence="3 15" id="KW-0812">Transmembrane</keyword>
<evidence type="ECO:0000259" key="16">
    <source>
        <dbReference type="Pfam" id="PF16209"/>
    </source>
</evidence>
<dbReference type="PANTHER" id="PTHR24092:SF157">
    <property type="entry name" value="PHOSPHOLIPID-TRANSPORTING ATPASE"/>
    <property type="match status" value="1"/>
</dbReference>
<dbReference type="InterPro" id="IPR044492">
    <property type="entry name" value="P_typ_ATPase_HD_dom"/>
</dbReference>
<dbReference type="SUPFAM" id="SSF81665">
    <property type="entry name" value="Calcium ATPase, transmembrane domain M"/>
    <property type="match status" value="1"/>
</dbReference>
<accession>A0A7J8SQX1</accession>
<dbReference type="PROSITE" id="PS00154">
    <property type="entry name" value="ATPASE_E1_E2"/>
    <property type="match status" value="1"/>
</dbReference>
<dbReference type="FunFam" id="3.40.1110.10:FF:000146">
    <property type="entry name" value="Phospholipid-transporting ATPase"/>
    <property type="match status" value="1"/>
</dbReference>
<dbReference type="CDD" id="cd02073">
    <property type="entry name" value="P-type_ATPase_APLT_Dnf-like"/>
    <property type="match status" value="1"/>
</dbReference>
<proteinExistence type="inferred from homology"/>
<dbReference type="InterPro" id="IPR032631">
    <property type="entry name" value="P-type_ATPase_N"/>
</dbReference>
<keyword evidence="6 13" id="KW-0067">ATP-binding</keyword>
<evidence type="ECO:0000256" key="10">
    <source>
        <dbReference type="ARBA" id="ARBA00023136"/>
    </source>
</evidence>
<name>A0A7J8SQX1_GOSDV</name>
<evidence type="ECO:0000256" key="6">
    <source>
        <dbReference type="ARBA" id="ARBA00022840"/>
    </source>
</evidence>
<dbReference type="InterPro" id="IPR023214">
    <property type="entry name" value="HAD_sf"/>
</dbReference>
<dbReference type="SFLD" id="SFLDF00027">
    <property type="entry name" value="p-type_atpase"/>
    <property type="match status" value="1"/>
</dbReference>
<dbReference type="PANTHER" id="PTHR24092">
    <property type="entry name" value="PROBABLE PHOSPHOLIPID-TRANSPORTING ATPASE"/>
    <property type="match status" value="1"/>
</dbReference>
<feature type="transmembrane region" description="Helical" evidence="15">
    <location>
        <begin position="1083"/>
        <end position="1100"/>
    </location>
</feature>
<feature type="binding site" evidence="14">
    <location>
        <position position="448"/>
    </location>
    <ligand>
        <name>Mg(2+)</name>
        <dbReference type="ChEBI" id="CHEBI:18420"/>
    </ligand>
</feature>
<keyword evidence="10 15" id="KW-0472">Membrane</keyword>
<dbReference type="Pfam" id="PF13246">
    <property type="entry name" value="Cation_ATPase"/>
    <property type="match status" value="1"/>
</dbReference>
<feature type="binding site" evidence="13">
    <location>
        <position position="876"/>
    </location>
    <ligand>
        <name>ATP</name>
        <dbReference type="ChEBI" id="CHEBI:30616"/>
    </ligand>
</feature>
<dbReference type="InterPro" id="IPR032630">
    <property type="entry name" value="P_typ_ATPase_c"/>
</dbReference>
<dbReference type="NCBIfam" id="TIGR01652">
    <property type="entry name" value="ATPase-Plipid"/>
    <property type="match status" value="1"/>
</dbReference>
<comment type="cofactor">
    <cofactor evidence="14">
        <name>Mg(2+)</name>
        <dbReference type="ChEBI" id="CHEBI:18420"/>
    </cofactor>
</comment>
<evidence type="ECO:0000256" key="11">
    <source>
        <dbReference type="ARBA" id="ARBA00034036"/>
    </source>
</evidence>
<dbReference type="SUPFAM" id="SSF81653">
    <property type="entry name" value="Calcium ATPase, transduction domain A"/>
    <property type="match status" value="1"/>
</dbReference>
<feature type="transmembrane region" description="Helical" evidence="15">
    <location>
        <begin position="992"/>
        <end position="1012"/>
    </location>
</feature>
<feature type="binding site" evidence="13">
    <location>
        <position position="777"/>
    </location>
    <ligand>
        <name>ATP</name>
        <dbReference type="ChEBI" id="CHEBI:30616"/>
    </ligand>
</feature>
<evidence type="ECO:0000256" key="14">
    <source>
        <dbReference type="PIRSR" id="PIRSR606539-3"/>
    </source>
</evidence>
<evidence type="ECO:0000256" key="2">
    <source>
        <dbReference type="ARBA" id="ARBA00008109"/>
    </source>
</evidence>
<dbReference type="InterPro" id="IPR006539">
    <property type="entry name" value="P-type_ATPase_IV"/>
</dbReference>
<dbReference type="GO" id="GO:0016887">
    <property type="term" value="F:ATP hydrolysis activity"/>
    <property type="evidence" value="ECO:0007669"/>
    <property type="project" value="InterPro"/>
</dbReference>
<feature type="binding site" evidence="13">
    <location>
        <position position="905"/>
    </location>
    <ligand>
        <name>ATP</name>
        <dbReference type="ChEBI" id="CHEBI:30616"/>
    </ligand>
</feature>
<dbReference type="GO" id="GO:0005524">
    <property type="term" value="F:ATP binding"/>
    <property type="evidence" value="ECO:0007669"/>
    <property type="project" value="UniProtKB-UniRule"/>
</dbReference>
<dbReference type="GO" id="GO:0005886">
    <property type="term" value="C:plasma membrane"/>
    <property type="evidence" value="ECO:0007669"/>
    <property type="project" value="TreeGrafter"/>
</dbReference>
<comment type="subcellular location">
    <subcellularLocation>
        <location evidence="1 15">Membrane</location>
        <topology evidence="1 15">Multi-pass membrane protein</topology>
    </subcellularLocation>
</comment>
<dbReference type="Gene3D" id="3.40.1110.10">
    <property type="entry name" value="Calcium-transporting ATPase, cytoplasmic domain N"/>
    <property type="match status" value="2"/>
</dbReference>
<evidence type="ECO:0000256" key="1">
    <source>
        <dbReference type="ARBA" id="ARBA00004141"/>
    </source>
</evidence>
<feature type="binding site" evidence="13">
    <location>
        <position position="447"/>
    </location>
    <ligand>
        <name>ATP</name>
        <dbReference type="ChEBI" id="CHEBI:30616"/>
    </ligand>
</feature>
<dbReference type="NCBIfam" id="TIGR01494">
    <property type="entry name" value="ATPase_P-type"/>
    <property type="match status" value="2"/>
</dbReference>
<sequence>MVAASSRKRKGKIRWSKLYSFAACFRPLTSKERLAAHELIGQPGFSRVVFCNEPHLHKRKPYKYPYNYISTTKYNVLTFLPRALFEQFRRVANFYFLLAAIFSLFSLAPFSRASLIAPLVFVVGISMLKEAVEDWHRFLQDLDVNNRTVKTHISNGVFVDKLWKELRVGDVVKVNKGEYFPSDLLLLSSGNEDGVCYVETMNLDGETNLKIKRCLEASLCLNEDEEFSKFKATVHCEDPNPNLYTFVGNIEFEKESYPLSPSQLLLRDSKLRNTDYIYGVVIFSGHDTKAVRNSTRSPSKRSRIERKMDHIIYILFSMLVLVSLVSSFGSLLYLRQDMVDWWYLQLPDDNKVNDLDDSNSEKYDDRFFNPSKPVQSAGLQFIRALILYGYLIPISLYVSIEVVKVLQTMLINKDIELYDDVTCKSVQARTSNLNEELGQVEMILSDKTGTLTCNQMEFRKCSIAGVSYGGDITEVDLAASMRMNADFEPFEFSIDETDGATRSFEPFEFSVSSFSAQNGNARLTKTEGPVIKGFNFRDDRLTNENWIHGSNLFDITMFFRVMALCHTGIPLEDDNHKTDKLSYEAESPEEVSFLIASQEFGFQFCRRTQSLMVLREFDPSSMKEVEREYKLLNLLEFSSSRKRMSVIVSNEDGQIFLLCKGADSIIFDRLADNGRAYEQATTMHLSSYAEDGLRTLAFAYRTIEAAEYESWNTIFTQAKATIGPEREELLEQASETIEKDLILLGVVAVEDKLQKGVPECIDKLAQAGLKIWLLTGDKRETAINIGFACSLLRQDMKQFHLSLSRDAESNNQVKDMKEDILQQIESSYKMVCEERNKEAPFGLVIDGKALEIALRGDVKDEFLQLAVNCASVICCRVSPKQKALITRLVKQYTDKTTLAIGDGANDVGMIQEADIGVGISGMEGMQAVMASDFSLPQFRFLERLLIVHGHWCYQRISKMVLYFVYKNVAFGLTLFYYELYTSFSGEVLYDDWYMTMFNVMLTSLPVIALGVLEQDVSSDICLQFPALYQQGPRNLHFSWSRIIGWILNGVVSSLVIFLANIYILSPTAMRENGFVADIDSLGATTYTCIIWTVNCQIALITSHFTWIQHLSIWGSILLWYIFLLVYGALPPNFSGNAFQVLVEGIGPAPLYWMITVLVVVVSLLPYFIHIVIQRSYFPMDDHIIQEMEQCYKKYDVRDNEMWVREQRNSQRSTRIGFSARVDAKILSFNQQLQQKKLSIYRKEEILGNNSIEDISWLCSLSESELDFLISLKKLAVKRAIAIGHVQLANKFDLKFVLMGCPCIFGSFNAVLGSLDFELVWHLWAASVLM</sequence>
<evidence type="ECO:0000256" key="3">
    <source>
        <dbReference type="ARBA" id="ARBA00022692"/>
    </source>
</evidence>
<feature type="transmembrane region" description="Helical" evidence="15">
    <location>
        <begin position="91"/>
        <end position="109"/>
    </location>
</feature>
<keyword evidence="7 14" id="KW-0460">Magnesium</keyword>
<evidence type="ECO:0000256" key="4">
    <source>
        <dbReference type="ARBA" id="ARBA00022723"/>
    </source>
</evidence>
<dbReference type="SFLD" id="SFLDG00002">
    <property type="entry name" value="C1.7:_P-type_atpase_like"/>
    <property type="match status" value="1"/>
</dbReference>
<keyword evidence="8 15" id="KW-1278">Translocase</keyword>
<dbReference type="InterPro" id="IPR008250">
    <property type="entry name" value="ATPase_P-typ_transduc_dom_A_sf"/>
</dbReference>
<dbReference type="GO" id="GO:0140326">
    <property type="term" value="F:ATPase-coupled intramembrane lipid transporter activity"/>
    <property type="evidence" value="ECO:0007669"/>
    <property type="project" value="UniProtKB-EC"/>
</dbReference>
<dbReference type="PRINTS" id="PR00119">
    <property type="entry name" value="CATATPASE"/>
</dbReference>
<dbReference type="InterPro" id="IPR023298">
    <property type="entry name" value="ATPase_P-typ_TM_dom_sf"/>
</dbReference>
<evidence type="ECO:0000256" key="12">
    <source>
        <dbReference type="PIRSR" id="PIRSR606539-1"/>
    </source>
</evidence>
<keyword evidence="19" id="KW-1185">Reference proteome</keyword>
<feature type="binding site" evidence="13">
    <location>
        <position position="694"/>
    </location>
    <ligand>
        <name>ATP</name>
        <dbReference type="ChEBI" id="CHEBI:30616"/>
    </ligand>
</feature>
<keyword evidence="4 14" id="KW-0479">Metal-binding</keyword>
<feature type="domain" description="P-type ATPase N-terminal" evidence="16">
    <location>
        <begin position="49"/>
        <end position="114"/>
    </location>
</feature>
<comment type="caution">
    <text evidence="18">The sequence shown here is derived from an EMBL/GenBank/DDBJ whole genome shotgun (WGS) entry which is preliminary data.</text>
</comment>
<organism evidence="18 19">
    <name type="scientific">Gossypium davidsonii</name>
    <name type="common">Davidson's cotton</name>
    <name type="synonym">Gossypium klotzschianum subsp. davidsonii</name>
    <dbReference type="NCBI Taxonomy" id="34287"/>
    <lineage>
        <taxon>Eukaryota</taxon>
        <taxon>Viridiplantae</taxon>
        <taxon>Streptophyta</taxon>
        <taxon>Embryophyta</taxon>
        <taxon>Tracheophyta</taxon>
        <taxon>Spermatophyta</taxon>
        <taxon>Magnoliopsida</taxon>
        <taxon>eudicotyledons</taxon>
        <taxon>Gunneridae</taxon>
        <taxon>Pentapetalae</taxon>
        <taxon>rosids</taxon>
        <taxon>malvids</taxon>
        <taxon>Malvales</taxon>
        <taxon>Malvaceae</taxon>
        <taxon>Malvoideae</taxon>
        <taxon>Gossypium</taxon>
    </lineage>
</organism>
<feature type="binding site" evidence="13">
    <location>
        <position position="446"/>
    </location>
    <ligand>
        <name>ATP</name>
        <dbReference type="ChEBI" id="CHEBI:30616"/>
    </ligand>
</feature>
<dbReference type="EC" id="7.6.2.1" evidence="15"/>
<evidence type="ECO:0000256" key="5">
    <source>
        <dbReference type="ARBA" id="ARBA00022741"/>
    </source>
</evidence>
<keyword evidence="5 13" id="KW-0547">Nucleotide-binding</keyword>
<feature type="domain" description="P-type ATPase C-terminal" evidence="17">
    <location>
        <begin position="928"/>
        <end position="1178"/>
    </location>
</feature>
<dbReference type="Pfam" id="PF16212">
    <property type="entry name" value="PhoLip_ATPase_C"/>
    <property type="match status" value="1"/>
</dbReference>
<dbReference type="FunFam" id="3.40.50.1000:FF:000014">
    <property type="entry name" value="Phospholipid-transporting ATPase"/>
    <property type="match status" value="1"/>
</dbReference>
<evidence type="ECO:0000256" key="13">
    <source>
        <dbReference type="PIRSR" id="PIRSR606539-2"/>
    </source>
</evidence>
<feature type="transmembrane region" description="Helical" evidence="15">
    <location>
        <begin position="960"/>
        <end position="980"/>
    </location>
</feature>
<comment type="similarity">
    <text evidence="2 15">Belongs to the cation transport ATPase (P-type) (TC 3.A.3) family. Type IV subfamily.</text>
</comment>
<dbReference type="EMBL" id="JABFAC010000011">
    <property type="protein sequence ID" value="MBA0627922.1"/>
    <property type="molecule type" value="Genomic_DNA"/>
</dbReference>
<keyword evidence="9 15" id="KW-1133">Transmembrane helix</keyword>
<feature type="binding site" evidence="13">
    <location>
        <position position="448"/>
    </location>
    <ligand>
        <name>ATP</name>
        <dbReference type="ChEBI" id="CHEBI:30616"/>
    </ligand>
</feature>
<feature type="binding site" evidence="13">
    <location>
        <position position="906"/>
    </location>
    <ligand>
        <name>ATP</name>
        <dbReference type="ChEBI" id="CHEBI:30616"/>
    </ligand>
</feature>
<evidence type="ECO:0000256" key="15">
    <source>
        <dbReference type="RuleBase" id="RU362033"/>
    </source>
</evidence>
<feature type="binding site" evidence="13">
    <location>
        <position position="660"/>
    </location>
    <ligand>
        <name>ATP</name>
        <dbReference type="ChEBI" id="CHEBI:30616"/>
    </ligand>
</feature>